<reference evidence="3 4" key="1">
    <citation type="submission" date="2019-03" db="EMBL/GenBank/DDBJ databases">
        <title>Genomic Encyclopedia of Type Strains, Phase IV (KMG-IV): sequencing the most valuable type-strain genomes for metagenomic binning, comparative biology and taxonomic classification.</title>
        <authorList>
            <person name="Goeker M."/>
        </authorList>
    </citation>
    <scope>NUCLEOTIDE SEQUENCE [LARGE SCALE GENOMIC DNA]</scope>
    <source>
        <strain evidence="3 4">DSM 100059</strain>
    </source>
</reference>
<comment type="similarity">
    <text evidence="1">Belongs to the flavin monoamine oxidase family.</text>
</comment>
<dbReference type="Pfam" id="PF01593">
    <property type="entry name" value="Amino_oxidase"/>
    <property type="match status" value="2"/>
</dbReference>
<feature type="domain" description="Amine oxidase" evidence="2">
    <location>
        <begin position="123"/>
        <end position="364"/>
    </location>
</feature>
<organism evidence="3 4">
    <name type="scientific">Dinghuibacter silviterrae</name>
    <dbReference type="NCBI Taxonomy" id="1539049"/>
    <lineage>
        <taxon>Bacteria</taxon>
        <taxon>Pseudomonadati</taxon>
        <taxon>Bacteroidota</taxon>
        <taxon>Chitinophagia</taxon>
        <taxon>Chitinophagales</taxon>
        <taxon>Chitinophagaceae</taxon>
        <taxon>Dinghuibacter</taxon>
    </lineage>
</organism>
<accession>A0A4V3GLC8</accession>
<dbReference type="InterPro" id="IPR050703">
    <property type="entry name" value="Flavin_MAO"/>
</dbReference>
<name>A0A4V3GLC8_9BACT</name>
<evidence type="ECO:0000313" key="3">
    <source>
        <dbReference type="EMBL" id="TDW99012.1"/>
    </source>
</evidence>
<dbReference type="SUPFAM" id="SSF51905">
    <property type="entry name" value="FAD/NAD(P)-binding domain"/>
    <property type="match status" value="1"/>
</dbReference>
<protein>
    <submittedName>
        <fullName evidence="3">Monoamine oxidase</fullName>
    </submittedName>
</protein>
<keyword evidence="4" id="KW-1185">Reference proteome</keyword>
<feature type="domain" description="Amine oxidase" evidence="2">
    <location>
        <begin position="28"/>
        <end position="100"/>
    </location>
</feature>
<dbReference type="EMBL" id="SODV01000001">
    <property type="protein sequence ID" value="TDW99012.1"/>
    <property type="molecule type" value="Genomic_DNA"/>
</dbReference>
<evidence type="ECO:0000313" key="4">
    <source>
        <dbReference type="Proteomes" id="UP000294498"/>
    </source>
</evidence>
<dbReference type="GO" id="GO:0016491">
    <property type="term" value="F:oxidoreductase activity"/>
    <property type="evidence" value="ECO:0007669"/>
    <property type="project" value="InterPro"/>
</dbReference>
<dbReference type="AlphaFoldDB" id="A0A4V3GLC8"/>
<proteinExistence type="inferred from homology"/>
<dbReference type="Proteomes" id="UP000294498">
    <property type="component" value="Unassembled WGS sequence"/>
</dbReference>
<dbReference type="PANTHER" id="PTHR43563">
    <property type="entry name" value="AMINE OXIDASE"/>
    <property type="match status" value="1"/>
</dbReference>
<dbReference type="SUPFAM" id="SSF54373">
    <property type="entry name" value="FAD-linked reductases, C-terminal domain"/>
    <property type="match status" value="1"/>
</dbReference>
<gene>
    <name evidence="3" type="ORF">EDB95_0019</name>
</gene>
<dbReference type="InterPro" id="IPR002937">
    <property type="entry name" value="Amino_oxidase"/>
</dbReference>
<evidence type="ECO:0000256" key="1">
    <source>
        <dbReference type="ARBA" id="ARBA00005995"/>
    </source>
</evidence>
<comment type="caution">
    <text evidence="3">The sequence shown here is derived from an EMBL/GenBank/DDBJ whole genome shotgun (WGS) entry which is preliminary data.</text>
</comment>
<dbReference type="Gene3D" id="3.50.50.60">
    <property type="entry name" value="FAD/NAD(P)-binding domain"/>
    <property type="match status" value="2"/>
</dbReference>
<dbReference type="InterPro" id="IPR036188">
    <property type="entry name" value="FAD/NAD-bd_sf"/>
</dbReference>
<dbReference type="PANTHER" id="PTHR43563:SF1">
    <property type="entry name" value="AMINE OXIDASE [FLAVIN-CONTAINING] B"/>
    <property type="match status" value="1"/>
</dbReference>
<evidence type="ECO:0000259" key="2">
    <source>
        <dbReference type="Pfam" id="PF01593"/>
    </source>
</evidence>
<sequence length="367" mass="39731">MYCSGFALRPQLAGMKSTKRVVIVGGGLSGMTLAYRLRKEKLNVTILEAASRLGGRIQTIAGKLGTPLELGATWFADQHSQLTGLLDELGLEKYPQFSEGISLFQTKSFEPAQQFHVPAGDIPSYRVAGGTEALIDALAGRLGSATVLINRRVNAIKDAEEGLIVETCGGEVFGAHLVVVCIPPQLAAATIAFSPELPSSVRDVLPQVQTWMAGAVKFVLEYATPFWREKGYSGMLYSHAGIITEMYDHTNKQEDRFGFTGFLAGSAAGYSPAVRQELVLHQLTVLLGEEAGKPTAYFDRVWNDDLVVSGHHVVVRPHQNQGHPSLQLPYMNGKLFLCSTEVAQRDPGYMEGAVYAATSVAERIAFA</sequence>